<dbReference type="KEGG" id="vg:40104358"/>
<comment type="function">
    <text evidence="9">Integrase is necessary for integration of the phage into the host genome by site-specific recombination. In conjunction with excisionase, integrase is also necessary for excision of the prophage from the host genome.</text>
</comment>
<evidence type="ECO:0000256" key="8">
    <source>
        <dbReference type="ARBA" id="ARBA00023296"/>
    </source>
</evidence>
<gene>
    <name evidence="14" type="primary">32</name>
    <name evidence="14" type="ORF">PBI_POUSHOU_32</name>
</gene>
<dbReference type="GeneID" id="40104358"/>
<organism evidence="14 15">
    <name type="scientific">Corynebacterium phage Poushou</name>
    <dbReference type="NCBI Taxonomy" id="2015851"/>
    <lineage>
        <taxon>Viruses</taxon>
        <taxon>Duplodnaviria</taxon>
        <taxon>Heunggongvirae</taxon>
        <taxon>Uroviricota</taxon>
        <taxon>Caudoviricetes</taxon>
        <taxon>Poushouvirus</taxon>
        <taxon>Poushouvirus Poushou</taxon>
    </lineage>
</organism>
<dbReference type="InterPro" id="IPR011010">
    <property type="entry name" value="DNA_brk_join_enz"/>
</dbReference>
<keyword evidence="4" id="KW-0229">DNA integration</keyword>
<evidence type="ECO:0000256" key="4">
    <source>
        <dbReference type="ARBA" id="ARBA00022908"/>
    </source>
</evidence>
<dbReference type="InterPro" id="IPR044068">
    <property type="entry name" value="CB"/>
</dbReference>
<accession>A0A220NQQ9</accession>
<evidence type="ECO:0000256" key="11">
    <source>
        <dbReference type="SAM" id="Coils"/>
    </source>
</evidence>
<dbReference type="PANTHER" id="PTHR30629:SF2">
    <property type="entry name" value="PROPHAGE INTEGRASE INTS-RELATED"/>
    <property type="match status" value="1"/>
</dbReference>
<evidence type="ECO:0000256" key="10">
    <source>
        <dbReference type="PROSITE-ProRule" id="PRU01248"/>
    </source>
</evidence>
<dbReference type="InterPro" id="IPR013762">
    <property type="entry name" value="Integrase-like_cat_sf"/>
</dbReference>
<dbReference type="InterPro" id="IPR010998">
    <property type="entry name" value="Integrase_recombinase_N"/>
</dbReference>
<dbReference type="PANTHER" id="PTHR30629">
    <property type="entry name" value="PROPHAGE INTEGRASE"/>
    <property type="match status" value="1"/>
</dbReference>
<evidence type="ECO:0000259" key="13">
    <source>
        <dbReference type="PROSITE" id="PS51900"/>
    </source>
</evidence>
<dbReference type="Proteomes" id="UP000226097">
    <property type="component" value="Segment"/>
</dbReference>
<evidence type="ECO:0000256" key="6">
    <source>
        <dbReference type="ARBA" id="ARBA00023172"/>
    </source>
</evidence>
<dbReference type="GO" id="GO:0046718">
    <property type="term" value="P:symbiont entry into host cell"/>
    <property type="evidence" value="ECO:0007669"/>
    <property type="project" value="UniProtKB-KW"/>
</dbReference>
<dbReference type="GO" id="GO:0016740">
    <property type="term" value="F:transferase activity"/>
    <property type="evidence" value="ECO:0007669"/>
    <property type="project" value="UniProtKB-KW"/>
</dbReference>
<dbReference type="SUPFAM" id="SSF56349">
    <property type="entry name" value="DNA breaking-rejoining enzymes"/>
    <property type="match status" value="1"/>
</dbReference>
<evidence type="ECO:0000256" key="1">
    <source>
        <dbReference type="ARBA" id="ARBA00008857"/>
    </source>
</evidence>
<dbReference type="OrthoDB" id="8039at10239"/>
<dbReference type="EMBL" id="MF197383">
    <property type="protein sequence ID" value="ASJ78991.1"/>
    <property type="molecule type" value="Genomic_DNA"/>
</dbReference>
<dbReference type="PROSITE" id="PS51900">
    <property type="entry name" value="CB"/>
    <property type="match status" value="1"/>
</dbReference>
<dbReference type="InterPro" id="IPR002104">
    <property type="entry name" value="Integrase_catalytic"/>
</dbReference>
<dbReference type="RefSeq" id="YP_009626544.1">
    <property type="nucleotide sequence ID" value="NC_042139.2"/>
</dbReference>
<name>A0A220NQQ9_9CAUD</name>
<evidence type="ECO:0000259" key="12">
    <source>
        <dbReference type="PROSITE" id="PS51898"/>
    </source>
</evidence>
<dbReference type="PROSITE" id="PS51898">
    <property type="entry name" value="TYR_RECOMBINASE"/>
    <property type="match status" value="1"/>
</dbReference>
<keyword evidence="6" id="KW-0233">DNA recombination</keyword>
<keyword evidence="15" id="KW-1185">Reference proteome</keyword>
<dbReference type="GO" id="GO:0006310">
    <property type="term" value="P:DNA recombination"/>
    <property type="evidence" value="ECO:0007669"/>
    <property type="project" value="UniProtKB-KW"/>
</dbReference>
<dbReference type="GO" id="GO:0015074">
    <property type="term" value="P:DNA integration"/>
    <property type="evidence" value="ECO:0007669"/>
    <property type="project" value="UniProtKB-KW"/>
</dbReference>
<dbReference type="InterPro" id="IPR050808">
    <property type="entry name" value="Phage_Integrase"/>
</dbReference>
<evidence type="ECO:0000313" key="15">
    <source>
        <dbReference type="Proteomes" id="UP000226097"/>
    </source>
</evidence>
<dbReference type="Gene3D" id="1.10.150.130">
    <property type="match status" value="1"/>
</dbReference>
<comment type="similarity">
    <text evidence="1">Belongs to the 'phage' integrase family.</text>
</comment>
<evidence type="ECO:0000256" key="3">
    <source>
        <dbReference type="ARBA" id="ARBA00022679"/>
    </source>
</evidence>
<protein>
    <recommendedName>
        <fullName evidence="2">Integrase</fullName>
    </recommendedName>
</protein>
<evidence type="ECO:0000256" key="7">
    <source>
        <dbReference type="ARBA" id="ARBA00023195"/>
    </source>
</evidence>
<proteinExistence type="inferred from homology"/>
<feature type="coiled-coil region" evidence="11">
    <location>
        <begin position="363"/>
        <end position="393"/>
    </location>
</feature>
<dbReference type="Gene3D" id="1.10.443.10">
    <property type="entry name" value="Intergrase catalytic core"/>
    <property type="match status" value="1"/>
</dbReference>
<dbReference type="SMR" id="A0A220NQQ9"/>
<feature type="domain" description="Core-binding (CB)" evidence="13">
    <location>
        <begin position="76"/>
        <end position="164"/>
    </location>
</feature>
<dbReference type="Pfam" id="PF00589">
    <property type="entry name" value="Phage_integrase"/>
    <property type="match status" value="1"/>
</dbReference>
<evidence type="ECO:0000256" key="5">
    <source>
        <dbReference type="ARBA" id="ARBA00023125"/>
    </source>
</evidence>
<keyword evidence="5 10" id="KW-0238">DNA-binding</keyword>
<dbReference type="GO" id="GO:0044826">
    <property type="term" value="P:viral genome integration into host DNA"/>
    <property type="evidence" value="ECO:0007669"/>
    <property type="project" value="UniProtKB-KW"/>
</dbReference>
<evidence type="ECO:0000256" key="9">
    <source>
        <dbReference type="ARBA" id="ARBA00049605"/>
    </source>
</evidence>
<dbReference type="CDD" id="cd01189">
    <property type="entry name" value="INT_ICEBs1_C_like"/>
    <property type="match status" value="1"/>
</dbReference>
<dbReference type="GO" id="GO:0003677">
    <property type="term" value="F:DNA binding"/>
    <property type="evidence" value="ECO:0007669"/>
    <property type="project" value="UniProtKB-UniRule"/>
</dbReference>
<dbReference type="GO" id="GO:0075713">
    <property type="term" value="P:establishment of integrated proviral latency"/>
    <property type="evidence" value="ECO:0007669"/>
    <property type="project" value="UniProtKB-KW"/>
</dbReference>
<evidence type="ECO:0000256" key="2">
    <source>
        <dbReference type="ARBA" id="ARBA00016082"/>
    </source>
</evidence>
<keyword evidence="8" id="KW-1160">Virus entry into host cell</keyword>
<reference evidence="14" key="1">
    <citation type="submission" date="2017-06" db="EMBL/GenBank/DDBJ databases">
        <authorList>
            <person name="Guerrero Bustamante C.A."/>
            <person name="Bowman C.A."/>
            <person name="Russell D.A."/>
            <person name="Pope W.A."/>
            <person name="Jacobs-Sera D."/>
            <person name="Hatfull G.F."/>
        </authorList>
    </citation>
    <scope>NUCLEOTIDE SEQUENCE [LARGE SCALE GENOMIC DNA]</scope>
</reference>
<feature type="domain" description="Tyr recombinase" evidence="12">
    <location>
        <begin position="184"/>
        <end position="367"/>
    </location>
</feature>
<evidence type="ECO:0000313" key="14">
    <source>
        <dbReference type="EMBL" id="ASJ78991.1"/>
    </source>
</evidence>
<keyword evidence="11" id="KW-0175">Coiled coil</keyword>
<keyword evidence="3" id="KW-0808">Transferase</keyword>
<sequence length="403" mass="46128">MSVRDLWTKADPDHPGKRIRTKRWGIGSRWQVPYTDLEGRRTAKSFDNKETAELFDARVRVDKDAGVLISKNKAEVTLEELWEPWYDSKAEIAEKTRKDYLSNWRVHIRPQWGRRRVSEIQEHQVVAWLANLKNKKGAHAGEPLGSSQRRKIALVLHSMLDLAVRLKVVNANPLTAPAPRQKAAERRYLTIEEVDALLAAAPHPQAKLMLEVLLRTGLRIGEAKGLKVKDLDLTRKRLMIRRDVDDLGHIDETKSRHHREVPISQVIALALNEATEGKDPEEWLLPDEHGRVWTTARWRVVWSNLLIFTGIDQSLKTHELRHTAVSMAIAGGADVYVVMRMCGHASAATTLKHYGHLWDQGLDQAAEAIEEHLERERKRIEAQQARRAQAEKDSGVRHLRVVR</sequence>
<keyword evidence="7" id="KW-1179">Viral genome integration</keyword>